<evidence type="ECO:0000256" key="7">
    <source>
        <dbReference type="ARBA" id="ARBA00022989"/>
    </source>
</evidence>
<dbReference type="Proteomes" id="UP001338582">
    <property type="component" value="Chromosome 4"/>
</dbReference>
<dbReference type="EMBL" id="CP138897">
    <property type="protein sequence ID" value="WPK26346.1"/>
    <property type="molecule type" value="Genomic_DNA"/>
</dbReference>
<evidence type="ECO:0000256" key="12">
    <source>
        <dbReference type="SAM" id="MobiDB-lite"/>
    </source>
</evidence>
<keyword evidence="3" id="KW-0813">Transport</keyword>
<evidence type="ECO:0000256" key="11">
    <source>
        <dbReference type="ARBA" id="ARBA00023170"/>
    </source>
</evidence>
<sequence length="208" mass="23182">MMSRKKKKKIKNETQFNSLFHSCSQIITFTVTVESHTRTQVVRVRDKIFESCFYQVPIVKHQHTSKMVKLTQVDDETATQFEKTAPAAQQFDDSESDSDAEYDDDFDFESETIYDRIVALKDIIPPSQRNQIVGAVENVQNIASLTLSKGGSLLWGVTASALLLGVPLSLAILAETQLQEMEKEMSLQKSAQEVLAPGSESAFGEKSA</sequence>
<keyword evidence="9" id="KW-0496">Mitochondrion</keyword>
<keyword evidence="5" id="KW-1000">Mitochondrion outer membrane</keyword>
<keyword evidence="7 13" id="KW-1133">Transmembrane helix</keyword>
<evidence type="ECO:0000256" key="10">
    <source>
        <dbReference type="ARBA" id="ARBA00023136"/>
    </source>
</evidence>
<keyword evidence="4 13" id="KW-0812">Transmembrane</keyword>
<evidence type="ECO:0008006" key="16">
    <source>
        <dbReference type="Google" id="ProtNLM"/>
    </source>
</evidence>
<reference evidence="14 15" key="1">
    <citation type="submission" date="2023-10" db="EMBL/GenBank/DDBJ databases">
        <title>Draft Genome Sequence of Candida saopaulonensis from a very Premature Infant with Sepsis.</title>
        <authorList>
            <person name="Ning Y."/>
            <person name="Dai R."/>
            <person name="Xiao M."/>
            <person name="Xu Y."/>
            <person name="Yan Q."/>
            <person name="Zhang L."/>
        </authorList>
    </citation>
    <scope>NUCLEOTIDE SEQUENCE [LARGE SCALE GENOMIC DNA]</scope>
    <source>
        <strain evidence="14 15">19XY460</strain>
    </source>
</reference>
<feature type="region of interest" description="Disordered" evidence="12">
    <location>
        <begin position="189"/>
        <end position="208"/>
    </location>
</feature>
<evidence type="ECO:0000256" key="9">
    <source>
        <dbReference type="ARBA" id="ARBA00023128"/>
    </source>
</evidence>
<proteinExistence type="inferred from homology"/>
<evidence type="ECO:0000313" key="15">
    <source>
        <dbReference type="Proteomes" id="UP001338582"/>
    </source>
</evidence>
<dbReference type="RefSeq" id="XP_062878727.1">
    <property type="nucleotide sequence ID" value="XM_063022657.1"/>
</dbReference>
<evidence type="ECO:0000256" key="13">
    <source>
        <dbReference type="SAM" id="Phobius"/>
    </source>
</evidence>
<dbReference type="GO" id="GO:0006886">
    <property type="term" value="P:intracellular protein transport"/>
    <property type="evidence" value="ECO:0007669"/>
    <property type="project" value="InterPro"/>
</dbReference>
<dbReference type="PANTHER" id="PTHR12504:SF0">
    <property type="entry name" value="MITOCHONDRIAL IMPORT RECEPTOR SUBUNIT TOM22 HOMOLOG"/>
    <property type="match status" value="1"/>
</dbReference>
<gene>
    <name evidence="14" type="ORF">PUMCH_003697</name>
</gene>
<keyword evidence="6" id="KW-0653">Protein transport</keyword>
<accession>A0AAX4HD54</accession>
<comment type="subcellular location">
    <subcellularLocation>
        <location evidence="1">Mitochondrion outer membrane</location>
        <topology evidence="1">Single-pass membrane protein</topology>
    </subcellularLocation>
</comment>
<protein>
    <recommendedName>
        <fullName evidence="16">Mitochondrial import receptor subunit TOM22</fullName>
    </recommendedName>
</protein>
<evidence type="ECO:0000256" key="2">
    <source>
        <dbReference type="ARBA" id="ARBA00009874"/>
    </source>
</evidence>
<dbReference type="AlphaFoldDB" id="A0AAX4HD54"/>
<evidence type="ECO:0000256" key="1">
    <source>
        <dbReference type="ARBA" id="ARBA00004572"/>
    </source>
</evidence>
<name>A0AAX4HD54_9ASCO</name>
<evidence type="ECO:0000256" key="4">
    <source>
        <dbReference type="ARBA" id="ARBA00022692"/>
    </source>
</evidence>
<evidence type="ECO:0000256" key="3">
    <source>
        <dbReference type="ARBA" id="ARBA00022448"/>
    </source>
</evidence>
<evidence type="ECO:0000256" key="8">
    <source>
        <dbReference type="ARBA" id="ARBA00023010"/>
    </source>
</evidence>
<organism evidence="14 15">
    <name type="scientific">Australozyma saopauloensis</name>
    <dbReference type="NCBI Taxonomy" id="291208"/>
    <lineage>
        <taxon>Eukaryota</taxon>
        <taxon>Fungi</taxon>
        <taxon>Dikarya</taxon>
        <taxon>Ascomycota</taxon>
        <taxon>Saccharomycotina</taxon>
        <taxon>Pichiomycetes</taxon>
        <taxon>Metschnikowiaceae</taxon>
        <taxon>Australozyma</taxon>
    </lineage>
</organism>
<dbReference type="GeneID" id="88174760"/>
<dbReference type="KEGG" id="asau:88174760"/>
<dbReference type="InterPro" id="IPR005683">
    <property type="entry name" value="Tom22"/>
</dbReference>
<comment type="similarity">
    <text evidence="2">Belongs to the Tom22 family.</text>
</comment>
<keyword evidence="11" id="KW-0675">Receptor</keyword>
<feature type="region of interest" description="Disordered" evidence="12">
    <location>
        <begin position="83"/>
        <end position="102"/>
    </location>
</feature>
<dbReference type="PANTHER" id="PTHR12504">
    <property type="entry name" value="MITOCHONDRIAL IMPORT RECEPTOR SUBUNIT TOM22"/>
    <property type="match status" value="1"/>
</dbReference>
<evidence type="ECO:0000256" key="6">
    <source>
        <dbReference type="ARBA" id="ARBA00022927"/>
    </source>
</evidence>
<keyword evidence="15" id="KW-1185">Reference proteome</keyword>
<feature type="transmembrane region" description="Helical" evidence="13">
    <location>
        <begin position="153"/>
        <end position="174"/>
    </location>
</feature>
<evidence type="ECO:0000256" key="5">
    <source>
        <dbReference type="ARBA" id="ARBA00022787"/>
    </source>
</evidence>
<evidence type="ECO:0000313" key="14">
    <source>
        <dbReference type="EMBL" id="WPK26346.1"/>
    </source>
</evidence>
<feature type="compositionally biased region" description="Acidic residues" evidence="12">
    <location>
        <begin position="92"/>
        <end position="102"/>
    </location>
</feature>
<dbReference type="CDD" id="cd22884">
    <property type="entry name" value="TOM22"/>
    <property type="match status" value="1"/>
</dbReference>
<keyword evidence="10 13" id="KW-0472">Membrane</keyword>
<dbReference type="Pfam" id="PF04281">
    <property type="entry name" value="Tom22"/>
    <property type="match status" value="1"/>
</dbReference>
<keyword evidence="8" id="KW-0811">Translocation</keyword>
<dbReference type="GO" id="GO:0005741">
    <property type="term" value="C:mitochondrial outer membrane"/>
    <property type="evidence" value="ECO:0007669"/>
    <property type="project" value="UniProtKB-SubCell"/>
</dbReference>